<comment type="subcellular location">
    <subcellularLocation>
        <location evidence="1 8">Cell outer membrane</location>
        <topology evidence="1 8">Multi-pass membrane protein</topology>
    </subcellularLocation>
</comment>
<dbReference type="PROSITE" id="PS52016">
    <property type="entry name" value="TONB_DEPENDENT_REC_3"/>
    <property type="match status" value="1"/>
</dbReference>
<dbReference type="SUPFAM" id="SSF49464">
    <property type="entry name" value="Carboxypeptidase regulatory domain-like"/>
    <property type="match status" value="1"/>
</dbReference>
<feature type="chain" id="PRO_5014949971" description="TonB-dependent receptor" evidence="10">
    <location>
        <begin position="21"/>
        <end position="914"/>
    </location>
</feature>
<dbReference type="Gene3D" id="2.40.170.20">
    <property type="entry name" value="TonB-dependent receptor, beta-barrel domain"/>
    <property type="match status" value="1"/>
</dbReference>
<evidence type="ECO:0000256" key="7">
    <source>
        <dbReference type="ARBA" id="ARBA00023237"/>
    </source>
</evidence>
<feature type="domain" description="TonB-dependent receptor plug" evidence="12">
    <location>
        <begin position="133"/>
        <end position="225"/>
    </location>
</feature>
<dbReference type="InterPro" id="IPR012910">
    <property type="entry name" value="Plug_dom"/>
</dbReference>
<dbReference type="AlphaFoldDB" id="A0A2N3HZY4"/>
<dbReference type="PANTHER" id="PTHR40980:SF5">
    <property type="entry name" value="TONB-DEPENDENT RECEPTOR"/>
    <property type="match status" value="1"/>
</dbReference>
<dbReference type="InterPro" id="IPR039426">
    <property type="entry name" value="TonB-dep_rcpt-like"/>
</dbReference>
<name>A0A2N3HZY4_9BACT</name>
<evidence type="ECO:0000256" key="1">
    <source>
        <dbReference type="ARBA" id="ARBA00004571"/>
    </source>
</evidence>
<evidence type="ECO:0000256" key="2">
    <source>
        <dbReference type="ARBA" id="ARBA00022448"/>
    </source>
</evidence>
<dbReference type="OrthoDB" id="9768470at2"/>
<evidence type="ECO:0000256" key="6">
    <source>
        <dbReference type="ARBA" id="ARBA00023136"/>
    </source>
</evidence>
<dbReference type="GO" id="GO:0009279">
    <property type="term" value="C:cell outer membrane"/>
    <property type="evidence" value="ECO:0007669"/>
    <property type="project" value="UniProtKB-SubCell"/>
</dbReference>
<evidence type="ECO:0000313" key="13">
    <source>
        <dbReference type="EMBL" id="PKQ63577.1"/>
    </source>
</evidence>
<feature type="domain" description="TonB-dependent receptor-like beta-barrel" evidence="11">
    <location>
        <begin position="435"/>
        <end position="873"/>
    </location>
</feature>
<dbReference type="InterPro" id="IPR037066">
    <property type="entry name" value="Plug_dom_sf"/>
</dbReference>
<comment type="caution">
    <text evidence="13">The sequence shown here is derived from an EMBL/GenBank/DDBJ whole genome shotgun (WGS) entry which is preliminary data.</text>
</comment>
<gene>
    <name evidence="13" type="ORF">BZG02_09420</name>
</gene>
<evidence type="ECO:0000256" key="5">
    <source>
        <dbReference type="ARBA" id="ARBA00023077"/>
    </source>
</evidence>
<evidence type="ECO:0000256" key="9">
    <source>
        <dbReference type="RuleBase" id="RU003357"/>
    </source>
</evidence>
<evidence type="ECO:0000256" key="8">
    <source>
        <dbReference type="PROSITE-ProRule" id="PRU01360"/>
    </source>
</evidence>
<keyword evidence="5 9" id="KW-0798">TonB box</keyword>
<proteinExistence type="inferred from homology"/>
<dbReference type="PANTHER" id="PTHR40980">
    <property type="entry name" value="PLUG DOMAIN-CONTAINING PROTEIN"/>
    <property type="match status" value="1"/>
</dbReference>
<reference evidence="13 14" key="1">
    <citation type="journal article" date="2017" name="Front. Microbiol.">
        <title>Labilibaculum manganireducens gen. nov., sp. nov. and Labilibaculum filiforme sp. nov., Novel Bacteroidetes Isolated from Subsurface Sediments of the Baltic Sea.</title>
        <authorList>
            <person name="Vandieken V."/>
            <person name="Marshall I.P."/>
            <person name="Niemann H."/>
            <person name="Engelen B."/>
            <person name="Cypionka H."/>
        </authorList>
    </citation>
    <scope>NUCLEOTIDE SEQUENCE [LARGE SCALE GENOMIC DNA]</scope>
    <source>
        <strain evidence="13 14">59.16B</strain>
    </source>
</reference>
<dbReference type="Pfam" id="PF00593">
    <property type="entry name" value="TonB_dep_Rec_b-barrel"/>
    <property type="match status" value="1"/>
</dbReference>
<keyword evidence="2 8" id="KW-0813">Transport</keyword>
<comment type="similarity">
    <text evidence="8 9">Belongs to the TonB-dependent receptor family.</text>
</comment>
<dbReference type="SUPFAM" id="SSF56935">
    <property type="entry name" value="Porins"/>
    <property type="match status" value="1"/>
</dbReference>
<accession>A0A2N3HZY4</accession>
<keyword evidence="10" id="KW-0732">Signal</keyword>
<dbReference type="Pfam" id="PF07715">
    <property type="entry name" value="Plug"/>
    <property type="match status" value="1"/>
</dbReference>
<evidence type="ECO:0000256" key="4">
    <source>
        <dbReference type="ARBA" id="ARBA00022692"/>
    </source>
</evidence>
<keyword evidence="14" id="KW-1185">Reference proteome</keyword>
<evidence type="ECO:0000259" key="12">
    <source>
        <dbReference type="Pfam" id="PF07715"/>
    </source>
</evidence>
<organism evidence="13 14">
    <name type="scientific">Labilibaculum filiforme</name>
    <dbReference type="NCBI Taxonomy" id="1940526"/>
    <lineage>
        <taxon>Bacteria</taxon>
        <taxon>Pseudomonadati</taxon>
        <taxon>Bacteroidota</taxon>
        <taxon>Bacteroidia</taxon>
        <taxon>Marinilabiliales</taxon>
        <taxon>Marinifilaceae</taxon>
        <taxon>Labilibaculum</taxon>
    </lineage>
</organism>
<evidence type="ECO:0000259" key="11">
    <source>
        <dbReference type="Pfam" id="PF00593"/>
    </source>
</evidence>
<dbReference type="Gene3D" id="2.60.40.1120">
    <property type="entry name" value="Carboxypeptidase-like, regulatory domain"/>
    <property type="match status" value="1"/>
</dbReference>
<evidence type="ECO:0000313" key="14">
    <source>
        <dbReference type="Proteomes" id="UP000233535"/>
    </source>
</evidence>
<dbReference type="EMBL" id="MVDD01000005">
    <property type="protein sequence ID" value="PKQ63577.1"/>
    <property type="molecule type" value="Genomic_DNA"/>
</dbReference>
<dbReference type="InterPro" id="IPR008969">
    <property type="entry name" value="CarboxyPept-like_regulatory"/>
</dbReference>
<dbReference type="InterPro" id="IPR000531">
    <property type="entry name" value="Beta-barrel_TonB"/>
</dbReference>
<evidence type="ECO:0000256" key="10">
    <source>
        <dbReference type="SAM" id="SignalP"/>
    </source>
</evidence>
<keyword evidence="3 8" id="KW-1134">Transmembrane beta strand</keyword>
<keyword evidence="4 8" id="KW-0812">Transmembrane</keyword>
<feature type="signal peptide" evidence="10">
    <location>
        <begin position="1"/>
        <end position="20"/>
    </location>
</feature>
<dbReference type="InterPro" id="IPR036942">
    <property type="entry name" value="Beta-barrel_TonB_sf"/>
</dbReference>
<dbReference type="Proteomes" id="UP000233535">
    <property type="component" value="Unassembled WGS sequence"/>
</dbReference>
<sequence length="914" mass="102127">MIKQVILVLILSISSVSLFAQKGSATGNVKDGKTGEALIGASVYVDGTTIGTVTDFDGNYTLSNIPTGIVTLKCSFISYETLSKENITVNEGNSVTINFELGSSTVELNDVKVIAKANRESEVVLLIDQKKSIEIKQSIGAQELESLGVSDAATAASKISGVTKNEDSGDVYVRGLGDRYLSTTMNGLPIPSDDVEKKNIDLNLFSTDLIKNVSISKTFSVENYGDLTSGNIDIVSKTYSEKISVGVSAKANTTVLKSDVFNKFKTTQNYKNLTLGFNNESYNTINAINQKSWNTETRNFPLGYDFSILAGKKFKLFEKDLSIFATLSHENESEYSDGVFKKYRSNVLDNSFTDAETYQSKINTTGLLNLTYDFNPNNSIHVNTLWVHKTSDELYEQGRNGQGYVFDQDPQENGAFVRDQNMKETDLLISQLLGTHKITKNNKLNWALAYNLVESDEPNRIRNEVNILDENTVQFAHVGDFQQRKSQQNIKDSEINGYLKEELKFIDQDDRKLKLNFGGNFRKKERDFSSLFIGIRAKGVQVASIDNFNEALLNQSLYNSNDLIVRERSADTYNANLEVYAAYANTAFQLNKLTGNVGVRYEKDELDIDWDVANYVGRIGVLENKYDHFFPALNLKYQLTDKGALRLAASKTITLPEFKELAPFEYVSPTGRVTKGNPDLKNSENYNLDVKWEMFPTPKQLISVSAFYKMINDPINLALTRGSSGNFIYENTGDKADVYGLELETRFAVLKSKATGMPELNMVFNATKMWFKQDLLKAFQYNNKTETDLQGASDLILNGTLSFSNNKAKEFQAALTANYSSDKIFALGAPEDNTYSDRFFNNEIIEKGFVTLDMVVSKKLSDRFSIKLSGKNLLNPEIKQTQEIQPTTGNASNETIKSYKKGIRLSLGLKINLN</sequence>
<dbReference type="RefSeq" id="WP_101261171.1">
    <property type="nucleotide sequence ID" value="NZ_MVDD01000005.1"/>
</dbReference>
<keyword evidence="6 8" id="KW-0472">Membrane</keyword>
<evidence type="ECO:0000256" key="3">
    <source>
        <dbReference type="ARBA" id="ARBA00022452"/>
    </source>
</evidence>
<dbReference type="Pfam" id="PF13715">
    <property type="entry name" value="CarbopepD_reg_2"/>
    <property type="match status" value="1"/>
</dbReference>
<protein>
    <recommendedName>
        <fullName evidence="15">TonB-dependent receptor</fullName>
    </recommendedName>
</protein>
<keyword evidence="7 8" id="KW-0998">Cell outer membrane</keyword>
<evidence type="ECO:0008006" key="15">
    <source>
        <dbReference type="Google" id="ProtNLM"/>
    </source>
</evidence>
<dbReference type="Gene3D" id="2.170.130.10">
    <property type="entry name" value="TonB-dependent receptor, plug domain"/>
    <property type="match status" value="1"/>
</dbReference>